<dbReference type="PANTHER" id="PTHR33387:SF3">
    <property type="entry name" value="DUF985 DOMAIN-CONTAINING PROTEIN"/>
    <property type="match status" value="1"/>
</dbReference>
<dbReference type="eggNOG" id="ENOG502RM2D">
    <property type="taxonomic scope" value="Eukaryota"/>
</dbReference>
<name>Q24FF2_TETTS</name>
<evidence type="ECO:0000259" key="1">
    <source>
        <dbReference type="Pfam" id="PF06172"/>
    </source>
</evidence>
<evidence type="ECO:0000313" key="2">
    <source>
        <dbReference type="EMBL" id="EAS06506.1"/>
    </source>
</evidence>
<dbReference type="EMBL" id="GG662285">
    <property type="protein sequence ID" value="EAS06506.1"/>
    <property type="molecule type" value="Genomic_DNA"/>
</dbReference>
<dbReference type="InterPro" id="IPR009327">
    <property type="entry name" value="Cupin_DUF985"/>
</dbReference>
<proteinExistence type="predicted"/>
<dbReference type="HOGENOM" id="CLU_088365_0_3_1"/>
<dbReference type="InterPro" id="IPR011051">
    <property type="entry name" value="RmlC_Cupin_sf"/>
</dbReference>
<dbReference type="Proteomes" id="UP000009168">
    <property type="component" value="Unassembled WGS sequence"/>
</dbReference>
<dbReference type="InterPro" id="IPR014710">
    <property type="entry name" value="RmlC-like_jellyroll"/>
</dbReference>
<dbReference type="GeneID" id="7837869"/>
<protein>
    <submittedName>
        <fullName evidence="2">Cupin domain protein, PF06172 family protein</fullName>
    </submittedName>
</protein>
<dbReference type="PANTHER" id="PTHR33387">
    <property type="entry name" value="RMLC-LIKE JELLY ROLL FOLD PROTEIN"/>
    <property type="match status" value="1"/>
</dbReference>
<dbReference type="InterPro" id="IPR039935">
    <property type="entry name" value="YML079W-like"/>
</dbReference>
<organism evidence="2 3">
    <name type="scientific">Tetrahymena thermophila (strain SB210)</name>
    <dbReference type="NCBI Taxonomy" id="312017"/>
    <lineage>
        <taxon>Eukaryota</taxon>
        <taxon>Sar</taxon>
        <taxon>Alveolata</taxon>
        <taxon>Ciliophora</taxon>
        <taxon>Intramacronucleata</taxon>
        <taxon>Oligohymenophorea</taxon>
        <taxon>Hymenostomatida</taxon>
        <taxon>Tetrahymenina</taxon>
        <taxon>Tetrahymenidae</taxon>
        <taxon>Tetrahymena</taxon>
    </lineage>
</organism>
<dbReference type="CDD" id="cd06121">
    <property type="entry name" value="cupin_YML079wp"/>
    <property type="match status" value="1"/>
</dbReference>
<keyword evidence="3" id="KW-1185">Reference proteome</keyword>
<dbReference type="Pfam" id="PF06172">
    <property type="entry name" value="Cupin_5"/>
    <property type="match status" value="1"/>
</dbReference>
<dbReference type="InParanoid" id="Q24FF2"/>
<dbReference type="KEGG" id="tet:TTHERM_00865110"/>
<sequence length="167" mass="19434">MQQSIQEDQSKPQYWADKLGLILHPEGGQFKELYRSQDLIEGQQRQSLSSIYFFLDHQSPISHFHEVDTNELFIFQHGAPMEIVKILEDGSLKIEVLGPEIDKGQQLVCKIHPCKYFASKTLGSYTLFSCVCCPAFQYEGFRMIPHKELIEKYPQYEKIINEYALKI</sequence>
<gene>
    <name evidence="2" type="ORF">TTHERM_00865110</name>
</gene>
<accession>Q24FF2</accession>
<reference evidence="3" key="1">
    <citation type="journal article" date="2006" name="PLoS Biol.">
        <title>Macronuclear genome sequence of the ciliate Tetrahymena thermophila, a model eukaryote.</title>
        <authorList>
            <person name="Eisen J.A."/>
            <person name="Coyne R.S."/>
            <person name="Wu M."/>
            <person name="Wu D."/>
            <person name="Thiagarajan M."/>
            <person name="Wortman J.R."/>
            <person name="Badger J.H."/>
            <person name="Ren Q."/>
            <person name="Amedeo P."/>
            <person name="Jones K.M."/>
            <person name="Tallon L.J."/>
            <person name="Delcher A.L."/>
            <person name="Salzberg S.L."/>
            <person name="Silva J.C."/>
            <person name="Haas B.J."/>
            <person name="Majoros W.H."/>
            <person name="Farzad M."/>
            <person name="Carlton J.M."/>
            <person name="Smith R.K. Jr."/>
            <person name="Garg J."/>
            <person name="Pearlman R.E."/>
            <person name="Karrer K.M."/>
            <person name="Sun L."/>
            <person name="Manning G."/>
            <person name="Elde N.C."/>
            <person name="Turkewitz A.P."/>
            <person name="Asai D.J."/>
            <person name="Wilkes D.E."/>
            <person name="Wang Y."/>
            <person name="Cai H."/>
            <person name="Collins K."/>
            <person name="Stewart B.A."/>
            <person name="Lee S.R."/>
            <person name="Wilamowska K."/>
            <person name="Weinberg Z."/>
            <person name="Ruzzo W.L."/>
            <person name="Wloga D."/>
            <person name="Gaertig J."/>
            <person name="Frankel J."/>
            <person name="Tsao C.-C."/>
            <person name="Gorovsky M.A."/>
            <person name="Keeling P.J."/>
            <person name="Waller R.F."/>
            <person name="Patron N.J."/>
            <person name="Cherry J.M."/>
            <person name="Stover N.A."/>
            <person name="Krieger C.J."/>
            <person name="del Toro C."/>
            <person name="Ryder H.F."/>
            <person name="Williamson S.C."/>
            <person name="Barbeau R.A."/>
            <person name="Hamilton E.P."/>
            <person name="Orias E."/>
        </authorList>
    </citation>
    <scope>NUCLEOTIDE SEQUENCE [LARGE SCALE GENOMIC DNA]</scope>
    <source>
        <strain evidence="3">SB210</strain>
    </source>
</reference>
<dbReference type="SUPFAM" id="SSF51182">
    <property type="entry name" value="RmlC-like cupins"/>
    <property type="match status" value="1"/>
</dbReference>
<dbReference type="RefSeq" id="XP_001026751.1">
    <property type="nucleotide sequence ID" value="XM_001026751.2"/>
</dbReference>
<feature type="domain" description="DUF985" evidence="1">
    <location>
        <begin position="13"/>
        <end position="143"/>
    </location>
</feature>
<dbReference type="OrthoDB" id="6614653at2759"/>
<dbReference type="OMA" id="HWHRIDA"/>
<dbReference type="AlphaFoldDB" id="Q24FF2"/>
<evidence type="ECO:0000313" key="3">
    <source>
        <dbReference type="Proteomes" id="UP000009168"/>
    </source>
</evidence>
<dbReference type="Gene3D" id="2.60.120.10">
    <property type="entry name" value="Jelly Rolls"/>
    <property type="match status" value="1"/>
</dbReference>